<dbReference type="InterPro" id="IPR038717">
    <property type="entry name" value="Tc1-like_DDE_dom"/>
</dbReference>
<gene>
    <name evidence="3" type="ORF">TNCV_4072011</name>
</gene>
<evidence type="ECO:0000256" key="1">
    <source>
        <dbReference type="SAM" id="MobiDB-lite"/>
    </source>
</evidence>
<dbReference type="GO" id="GO:0003676">
    <property type="term" value="F:nucleic acid binding"/>
    <property type="evidence" value="ECO:0007669"/>
    <property type="project" value="InterPro"/>
</dbReference>
<evidence type="ECO:0000313" key="3">
    <source>
        <dbReference type="EMBL" id="GFY29888.1"/>
    </source>
</evidence>
<evidence type="ECO:0000313" key="4">
    <source>
        <dbReference type="Proteomes" id="UP000887159"/>
    </source>
</evidence>
<dbReference type="AlphaFoldDB" id="A0A8X6W7R5"/>
<dbReference type="Pfam" id="PF13358">
    <property type="entry name" value="DDE_3"/>
    <property type="match status" value="1"/>
</dbReference>
<comment type="caution">
    <text evidence="3">The sequence shown here is derived from an EMBL/GenBank/DDBJ whole genome shotgun (WGS) entry which is preliminary data.</text>
</comment>
<dbReference type="Proteomes" id="UP000887159">
    <property type="component" value="Unassembled WGS sequence"/>
</dbReference>
<dbReference type="InterPro" id="IPR036397">
    <property type="entry name" value="RNaseH_sf"/>
</dbReference>
<organism evidence="3 4">
    <name type="scientific">Trichonephila clavipes</name>
    <name type="common">Golden silk orbweaver</name>
    <name type="synonym">Nephila clavipes</name>
    <dbReference type="NCBI Taxonomy" id="2585209"/>
    <lineage>
        <taxon>Eukaryota</taxon>
        <taxon>Metazoa</taxon>
        <taxon>Ecdysozoa</taxon>
        <taxon>Arthropoda</taxon>
        <taxon>Chelicerata</taxon>
        <taxon>Arachnida</taxon>
        <taxon>Araneae</taxon>
        <taxon>Araneomorphae</taxon>
        <taxon>Entelegynae</taxon>
        <taxon>Araneoidea</taxon>
        <taxon>Nephilidae</taxon>
        <taxon>Trichonephila</taxon>
    </lineage>
</organism>
<dbReference type="Gene3D" id="3.30.420.10">
    <property type="entry name" value="Ribonuclease H-like superfamily/Ribonuclease H"/>
    <property type="match status" value="1"/>
</dbReference>
<protein>
    <recommendedName>
        <fullName evidence="2">Tc1-like transposase DDE domain-containing protein</fullName>
    </recommendedName>
</protein>
<dbReference type="EMBL" id="BMAU01021390">
    <property type="protein sequence ID" value="GFY29888.1"/>
    <property type="molecule type" value="Genomic_DNA"/>
</dbReference>
<sequence>MMRVWMHSTDEHRTTRNTSSARRKVTSARDDQHLLCMTVNDRTTSSRQWTACWSTAIRPEVFPFLQGNPGAIFLQDNACPHVAKAVLDLSSAQHMQLFPWPAYSSDTSPIAHVWDLVGWRLAREPRPAASNDELLLRT</sequence>
<reference evidence="3" key="1">
    <citation type="submission" date="2020-08" db="EMBL/GenBank/DDBJ databases">
        <title>Multicomponent nature underlies the extraordinary mechanical properties of spider dragline silk.</title>
        <authorList>
            <person name="Kono N."/>
            <person name="Nakamura H."/>
            <person name="Mori M."/>
            <person name="Yoshida Y."/>
            <person name="Ohtoshi R."/>
            <person name="Malay A.D."/>
            <person name="Moran D.A.P."/>
            <person name="Tomita M."/>
            <person name="Numata K."/>
            <person name="Arakawa K."/>
        </authorList>
    </citation>
    <scope>NUCLEOTIDE SEQUENCE</scope>
</reference>
<feature type="region of interest" description="Disordered" evidence="1">
    <location>
        <begin position="1"/>
        <end position="20"/>
    </location>
</feature>
<keyword evidence="4" id="KW-1185">Reference proteome</keyword>
<accession>A0A8X6W7R5</accession>
<evidence type="ECO:0000259" key="2">
    <source>
        <dbReference type="Pfam" id="PF13358"/>
    </source>
</evidence>
<name>A0A8X6W7R5_TRICX</name>
<feature type="domain" description="Tc1-like transposase DDE" evidence="2">
    <location>
        <begin position="8"/>
        <end position="123"/>
    </location>
</feature>
<proteinExistence type="predicted"/>